<dbReference type="Proteomes" id="UP001164929">
    <property type="component" value="Chromosome 1"/>
</dbReference>
<dbReference type="AlphaFoldDB" id="A0AAD6RKQ1"/>
<comment type="caution">
    <text evidence="1">The sequence shown here is derived from an EMBL/GenBank/DDBJ whole genome shotgun (WGS) entry which is preliminary data.</text>
</comment>
<gene>
    <name evidence="1" type="ORF">NC653_001117</name>
</gene>
<name>A0AAD6RKQ1_9ROSI</name>
<accession>A0AAD6RKQ1</accession>
<proteinExistence type="predicted"/>
<dbReference type="EMBL" id="JAQIZT010000001">
    <property type="protein sequence ID" value="KAJ7010562.1"/>
    <property type="molecule type" value="Genomic_DNA"/>
</dbReference>
<organism evidence="1 2">
    <name type="scientific">Populus alba x Populus x berolinensis</name>
    <dbReference type="NCBI Taxonomy" id="444605"/>
    <lineage>
        <taxon>Eukaryota</taxon>
        <taxon>Viridiplantae</taxon>
        <taxon>Streptophyta</taxon>
        <taxon>Embryophyta</taxon>
        <taxon>Tracheophyta</taxon>
        <taxon>Spermatophyta</taxon>
        <taxon>Magnoliopsida</taxon>
        <taxon>eudicotyledons</taxon>
        <taxon>Gunneridae</taxon>
        <taxon>Pentapetalae</taxon>
        <taxon>rosids</taxon>
        <taxon>fabids</taxon>
        <taxon>Malpighiales</taxon>
        <taxon>Salicaceae</taxon>
        <taxon>Saliceae</taxon>
        <taxon>Populus</taxon>
    </lineage>
</organism>
<evidence type="ECO:0000313" key="2">
    <source>
        <dbReference type="Proteomes" id="UP001164929"/>
    </source>
</evidence>
<evidence type="ECO:0000313" key="1">
    <source>
        <dbReference type="EMBL" id="KAJ7010562.1"/>
    </source>
</evidence>
<keyword evidence="2" id="KW-1185">Reference proteome</keyword>
<sequence length="96" mass="10371">MKRKGSCWSWFERDSPLLLVLGERTTGLLRSISEACRQKEGGGAAGAEAAANYAGKRCMMAGAEADAGLLLELKRSRWLLAKRCTVSVEDDGCCKC</sequence>
<reference evidence="1 2" key="1">
    <citation type="journal article" date="2023" name="Mol. Ecol. Resour.">
        <title>Chromosome-level genome assembly of a triploid poplar Populus alba 'Berolinensis'.</title>
        <authorList>
            <person name="Chen S."/>
            <person name="Yu Y."/>
            <person name="Wang X."/>
            <person name="Wang S."/>
            <person name="Zhang T."/>
            <person name="Zhou Y."/>
            <person name="He R."/>
            <person name="Meng N."/>
            <person name="Wang Y."/>
            <person name="Liu W."/>
            <person name="Liu Z."/>
            <person name="Liu J."/>
            <person name="Guo Q."/>
            <person name="Huang H."/>
            <person name="Sederoff R.R."/>
            <person name="Wang G."/>
            <person name="Qu G."/>
            <person name="Chen S."/>
        </authorList>
    </citation>
    <scope>NUCLEOTIDE SEQUENCE [LARGE SCALE GENOMIC DNA]</scope>
    <source>
        <strain evidence="1">SC-2020</strain>
    </source>
</reference>
<protein>
    <submittedName>
        <fullName evidence="1">Uncharacterized protein</fullName>
    </submittedName>
</protein>